<gene>
    <name evidence="1" type="ORF">C8N34_108204</name>
</gene>
<comment type="caution">
    <text evidence="1">The sequence shown here is derived from an EMBL/GenBank/DDBJ whole genome shotgun (WGS) entry which is preliminary data.</text>
</comment>
<dbReference type="RefSeq" id="WP_108129357.1">
    <property type="nucleotide sequence ID" value="NZ_QBKP01000008.1"/>
</dbReference>
<sequence length="71" mass="7756">MSNEIASVHQPEIGSFVIESGGQWIKANSKMEADEIAAAINRAYRIGKAHARREVRLALGLIDWGGQVHLS</sequence>
<dbReference type="EMBL" id="QBKP01000008">
    <property type="protein sequence ID" value="PTX49094.1"/>
    <property type="molecule type" value="Genomic_DNA"/>
</dbReference>
<dbReference type="Proteomes" id="UP000244224">
    <property type="component" value="Unassembled WGS sequence"/>
</dbReference>
<organism evidence="1 2">
    <name type="scientific">Gemmobacter caeni</name>
    <dbReference type="NCBI Taxonomy" id="589035"/>
    <lineage>
        <taxon>Bacteria</taxon>
        <taxon>Pseudomonadati</taxon>
        <taxon>Pseudomonadota</taxon>
        <taxon>Alphaproteobacteria</taxon>
        <taxon>Rhodobacterales</taxon>
        <taxon>Paracoccaceae</taxon>
        <taxon>Gemmobacter</taxon>
    </lineage>
</organism>
<proteinExistence type="predicted"/>
<evidence type="ECO:0000313" key="2">
    <source>
        <dbReference type="Proteomes" id="UP000244224"/>
    </source>
</evidence>
<accession>A0A2T6AZ60</accession>
<evidence type="ECO:0000313" key="1">
    <source>
        <dbReference type="EMBL" id="PTX49094.1"/>
    </source>
</evidence>
<name>A0A2T6AZ60_9RHOB</name>
<keyword evidence="2" id="KW-1185">Reference proteome</keyword>
<reference evidence="1 2" key="1">
    <citation type="submission" date="2018-04" db="EMBL/GenBank/DDBJ databases">
        <title>Genomic Encyclopedia of Archaeal and Bacterial Type Strains, Phase II (KMG-II): from individual species to whole genera.</title>
        <authorList>
            <person name="Goeker M."/>
        </authorList>
    </citation>
    <scope>NUCLEOTIDE SEQUENCE [LARGE SCALE GENOMIC DNA]</scope>
    <source>
        <strain evidence="1 2">DSM 21823</strain>
    </source>
</reference>
<protein>
    <submittedName>
        <fullName evidence="1">Uncharacterized protein</fullName>
    </submittedName>
</protein>
<dbReference type="AlphaFoldDB" id="A0A2T6AZ60"/>